<feature type="compositionally biased region" description="Low complexity" evidence="1">
    <location>
        <begin position="383"/>
        <end position="400"/>
    </location>
</feature>
<protein>
    <submittedName>
        <fullName evidence="2">Uncharacterized protein</fullName>
    </submittedName>
</protein>
<feature type="compositionally biased region" description="Basic residues" evidence="1">
    <location>
        <begin position="335"/>
        <end position="346"/>
    </location>
</feature>
<name>A0A8X7U7I1_BRACI</name>
<comment type="caution">
    <text evidence="2">The sequence shown here is derived from an EMBL/GenBank/DDBJ whole genome shotgun (WGS) entry which is preliminary data.</text>
</comment>
<feature type="compositionally biased region" description="Polar residues" evidence="1">
    <location>
        <begin position="646"/>
        <end position="660"/>
    </location>
</feature>
<evidence type="ECO:0000313" key="2">
    <source>
        <dbReference type="EMBL" id="KAG2265941.1"/>
    </source>
</evidence>
<sequence>MRPSVVEGQSWENIEETRSTPSSVKALLRECEGTGVTFLIPTRSQRLWSPPLGFQCSIFNGCPHFGIDGDCGGDWRSMSVRTLEELTYTKSMGHGLFSIQMRPNYNVIVDHPCRTAHWQRFYFYVKSDVDHPDTASYPEDFVSDARAVVSRVQVSWKDITIERIRRVLDRISRRDWRSDLLPLITGNKRRFSIFSSAEQKIINAAREMKELPDLSALIKKKLSEAKKASSATPSEITPSGTTLRKETPREETPRETPRVKTPHGAIPPAPLPLVISPGPSTGPGNVDSSREDLTLISERETAEPSVTGGNKKRSAPDSSASAASQARTESDGPPKKKKKKEWKKKKSVENSSSRDAAARGVVDSDNSPSISLKKKKTARSHESSTPAASASAAKTSPAAPRTLVEGSSASEDRRVKFHDHVEFKYVGETPLSFAPTDCAELVRQIKGGRKDFPAVKDLIFKDAYVDAARTKILSDGSMNYVVELYDSALKEAMSKLKHADKLARAKDVAIDRKTKEFKATIDKVAEDRAQLIERKKAQKAHFLEKFGELKDKFEAAGDRANEGSVEPTGRELGELPLQEGGIVGEVVRLEDTTVASASDPTMLSTSLVVNEDPLVPVLGINVETETEPVNLLELSDSSTEEEGDTQLENTESGLVGSPQNEEGAVDKTDNLSVLPADATGEASDRLTAQVVEGGSDRVED</sequence>
<dbReference type="AlphaFoldDB" id="A0A8X7U7I1"/>
<feature type="compositionally biased region" description="Low complexity" evidence="1">
    <location>
        <begin position="316"/>
        <end position="326"/>
    </location>
</feature>
<reference evidence="2 3" key="1">
    <citation type="submission" date="2020-02" db="EMBL/GenBank/DDBJ databases">
        <authorList>
            <person name="Ma Q."/>
            <person name="Huang Y."/>
            <person name="Song X."/>
            <person name="Pei D."/>
        </authorList>
    </citation>
    <scope>NUCLEOTIDE SEQUENCE [LARGE SCALE GENOMIC DNA]</scope>
    <source>
        <strain evidence="2">Sxm20200214</strain>
        <tissue evidence="2">Leaf</tissue>
    </source>
</reference>
<feature type="compositionally biased region" description="Basic and acidic residues" evidence="1">
    <location>
        <begin position="288"/>
        <end position="302"/>
    </location>
</feature>
<keyword evidence="3" id="KW-1185">Reference proteome</keyword>
<dbReference type="Proteomes" id="UP000886595">
    <property type="component" value="Unassembled WGS sequence"/>
</dbReference>
<organism evidence="2 3">
    <name type="scientific">Brassica carinata</name>
    <name type="common">Ethiopian mustard</name>
    <name type="synonym">Abyssinian cabbage</name>
    <dbReference type="NCBI Taxonomy" id="52824"/>
    <lineage>
        <taxon>Eukaryota</taxon>
        <taxon>Viridiplantae</taxon>
        <taxon>Streptophyta</taxon>
        <taxon>Embryophyta</taxon>
        <taxon>Tracheophyta</taxon>
        <taxon>Spermatophyta</taxon>
        <taxon>Magnoliopsida</taxon>
        <taxon>eudicotyledons</taxon>
        <taxon>Gunneridae</taxon>
        <taxon>Pentapetalae</taxon>
        <taxon>rosids</taxon>
        <taxon>malvids</taxon>
        <taxon>Brassicales</taxon>
        <taxon>Brassicaceae</taxon>
        <taxon>Brassiceae</taxon>
        <taxon>Brassica</taxon>
    </lineage>
</organism>
<feature type="compositionally biased region" description="Polar residues" evidence="1">
    <location>
        <begin position="232"/>
        <end position="242"/>
    </location>
</feature>
<dbReference type="EMBL" id="JAAMPC010000014">
    <property type="protein sequence ID" value="KAG2265941.1"/>
    <property type="molecule type" value="Genomic_DNA"/>
</dbReference>
<feature type="compositionally biased region" description="Basic and acidic residues" evidence="1">
    <location>
        <begin position="243"/>
        <end position="258"/>
    </location>
</feature>
<feature type="region of interest" description="Disordered" evidence="1">
    <location>
        <begin position="633"/>
        <end position="700"/>
    </location>
</feature>
<feature type="compositionally biased region" description="Polar residues" evidence="1">
    <location>
        <begin position="278"/>
        <end position="287"/>
    </location>
</feature>
<feature type="region of interest" description="Disordered" evidence="1">
    <location>
        <begin position="224"/>
        <end position="411"/>
    </location>
</feature>
<dbReference type="OrthoDB" id="10378591at2759"/>
<evidence type="ECO:0000256" key="1">
    <source>
        <dbReference type="SAM" id="MobiDB-lite"/>
    </source>
</evidence>
<evidence type="ECO:0000313" key="3">
    <source>
        <dbReference type="Proteomes" id="UP000886595"/>
    </source>
</evidence>
<proteinExistence type="predicted"/>
<accession>A0A8X7U7I1</accession>
<gene>
    <name evidence="2" type="ORF">Bca52824_073020</name>
</gene>